<organism evidence="12 13">
    <name type="scientific">Cronartium quercuum f. sp. fusiforme G11</name>
    <dbReference type="NCBI Taxonomy" id="708437"/>
    <lineage>
        <taxon>Eukaryota</taxon>
        <taxon>Fungi</taxon>
        <taxon>Dikarya</taxon>
        <taxon>Basidiomycota</taxon>
        <taxon>Pucciniomycotina</taxon>
        <taxon>Pucciniomycetes</taxon>
        <taxon>Pucciniales</taxon>
        <taxon>Coleosporiaceae</taxon>
        <taxon>Cronartium</taxon>
    </lineage>
</organism>
<evidence type="ECO:0000256" key="2">
    <source>
        <dbReference type="ARBA" id="ARBA00007813"/>
    </source>
</evidence>
<comment type="function">
    <text evidence="9">Component of the Mediator complex, a coactivator involved in the regulated transcription of nearly all RNA polymerase II-dependent genes. Mediator functions as a bridge to convey information from gene-specific regulatory proteins to the basal RNA polymerase II transcription machinery. Mediator is recruited to promoters by direct interactions with regulatory proteins and serves as a scaffold for the assembly of a functional preinitiation complex with RNA polymerase II and the general transcription factors.</text>
</comment>
<keyword evidence="13" id="KW-1185">Reference proteome</keyword>
<keyword evidence="4 9" id="KW-0805">Transcription regulation</keyword>
<dbReference type="InterPro" id="IPR055122">
    <property type="entry name" value="Med14_N"/>
</dbReference>
<dbReference type="GO" id="GO:0006357">
    <property type="term" value="P:regulation of transcription by RNA polymerase II"/>
    <property type="evidence" value="ECO:0007669"/>
    <property type="project" value="InterPro"/>
</dbReference>
<comment type="similarity">
    <text evidence="2 9">Belongs to the Mediator complex subunit 14 family.</text>
</comment>
<dbReference type="OrthoDB" id="205099at2759"/>
<evidence type="ECO:0000256" key="10">
    <source>
        <dbReference type="SAM" id="MobiDB-lite"/>
    </source>
</evidence>
<evidence type="ECO:0000256" key="8">
    <source>
        <dbReference type="ARBA" id="ARBA00032007"/>
    </source>
</evidence>
<evidence type="ECO:0000256" key="3">
    <source>
        <dbReference type="ARBA" id="ARBA00019619"/>
    </source>
</evidence>
<evidence type="ECO:0000259" key="11">
    <source>
        <dbReference type="Pfam" id="PF08638"/>
    </source>
</evidence>
<feature type="domain" description="Mediator complex subunit MED14 N-terminal" evidence="11">
    <location>
        <begin position="110"/>
        <end position="298"/>
    </location>
</feature>
<evidence type="ECO:0000256" key="4">
    <source>
        <dbReference type="ARBA" id="ARBA00023015"/>
    </source>
</evidence>
<evidence type="ECO:0000256" key="5">
    <source>
        <dbReference type="ARBA" id="ARBA00023159"/>
    </source>
</evidence>
<comment type="caution">
    <text evidence="12">The sequence shown here is derived from an EMBL/GenBank/DDBJ whole genome shotgun (WGS) entry which is preliminary data.</text>
</comment>
<gene>
    <name evidence="12" type="ORF">CROQUDRAFT_659573</name>
</gene>
<dbReference type="AlphaFoldDB" id="A0A9P6TBL9"/>
<keyword evidence="7 9" id="KW-0539">Nucleus</keyword>
<dbReference type="GO" id="GO:0016592">
    <property type="term" value="C:mediator complex"/>
    <property type="evidence" value="ECO:0007669"/>
    <property type="project" value="UniProtKB-UniRule"/>
</dbReference>
<evidence type="ECO:0000256" key="1">
    <source>
        <dbReference type="ARBA" id="ARBA00004123"/>
    </source>
</evidence>
<dbReference type="Proteomes" id="UP000886653">
    <property type="component" value="Unassembled WGS sequence"/>
</dbReference>
<dbReference type="Pfam" id="PF08638">
    <property type="entry name" value="Med14"/>
    <property type="match status" value="1"/>
</dbReference>
<keyword evidence="6 9" id="KW-0804">Transcription</keyword>
<evidence type="ECO:0000256" key="6">
    <source>
        <dbReference type="ARBA" id="ARBA00023163"/>
    </source>
</evidence>
<dbReference type="InterPro" id="IPR013947">
    <property type="entry name" value="Mediator_Med14"/>
</dbReference>
<keyword evidence="5 9" id="KW-0010">Activator</keyword>
<reference evidence="12" key="1">
    <citation type="submission" date="2013-11" db="EMBL/GenBank/DDBJ databases">
        <title>Genome sequence of the fusiform rust pathogen reveals effectors for host alternation and coevolution with pine.</title>
        <authorList>
            <consortium name="DOE Joint Genome Institute"/>
            <person name="Smith K."/>
            <person name="Pendleton A."/>
            <person name="Kubisiak T."/>
            <person name="Anderson C."/>
            <person name="Salamov A."/>
            <person name="Aerts A."/>
            <person name="Riley R."/>
            <person name="Clum A."/>
            <person name="Lindquist E."/>
            <person name="Ence D."/>
            <person name="Campbell M."/>
            <person name="Kronenberg Z."/>
            <person name="Feau N."/>
            <person name="Dhillon B."/>
            <person name="Hamelin R."/>
            <person name="Burleigh J."/>
            <person name="Smith J."/>
            <person name="Yandell M."/>
            <person name="Nelson C."/>
            <person name="Grigoriev I."/>
            <person name="Davis J."/>
        </authorList>
    </citation>
    <scope>NUCLEOTIDE SEQUENCE</scope>
    <source>
        <strain evidence="12">G11</strain>
    </source>
</reference>
<comment type="subunit">
    <text evidence="9">Component of the Mediator complex.</text>
</comment>
<feature type="compositionally biased region" description="Basic and acidic residues" evidence="10">
    <location>
        <begin position="54"/>
        <end position="63"/>
    </location>
</feature>
<feature type="region of interest" description="Disordered" evidence="10">
    <location>
        <begin position="27"/>
        <end position="82"/>
    </location>
</feature>
<dbReference type="PANTHER" id="PTHR12809">
    <property type="entry name" value="MEDIATOR COMPLEX SUBUNIT"/>
    <property type="match status" value="1"/>
</dbReference>
<evidence type="ECO:0000256" key="7">
    <source>
        <dbReference type="ARBA" id="ARBA00023242"/>
    </source>
</evidence>
<dbReference type="GO" id="GO:0003712">
    <property type="term" value="F:transcription coregulator activity"/>
    <property type="evidence" value="ECO:0007669"/>
    <property type="project" value="UniProtKB-UniRule"/>
</dbReference>
<sequence>MATTSINQSTSNSNHLNFHHQHFNQKSLTTASSSTSISTIPLPRHSSKSTKGKAKADFHELESSNKPSPHPTPPPFLPPPLEHVNDEERLRKINELDQNELGRHWGPHLVPLQVVIQNTIAQVFKELQIVAETSPSLDDFERKKRVIDYVIHSRRQIIKLLVLVKWSANAAPTHKIMSIVGFLQRQNQQFERTVNILKASKDSFYSARLRNYDIPTALQVLTQGHPTLPGSLVEQLETKPRLEDEEVIGVLEKMDEAIRYRLAGTKEVIPKEFRSYTIADGRVTFRVENMFECSATLGGAGPNAIWYLLHLKFLFPVRNPHGNEFPAAPQGAAKQHIIEMANSCMAPCAPTESDPEPKPPERPLMKLFAFLRELSLNYQLESLHFQAHQLERSAWADHTRIFIAPDRSSLTIHYWLYARPQPKVAMRVGQQPPKRPPPIPLGSMTIRRKTEKTCRTKTRIADFLNGYPLLDKQANTNENEDGDNGASYTKRLQLVWVPVEVAELAIPPPPPTLVGSQHARIPIPVAHEAPKLTLELLESFMIRPINGLFFKPDGKGSQELELELDSLDLEHLINKVIRAQMDAILQRAFSQLAQPPISPWDQSINPPSPYFPSVEIVPWEENSTQAKAIRVVLHPGHVVQVNLDRFSGRFKVLPVILGERRWDKDLVVIGTKGSVGSEFEAMDTKINTNPSAIKNLLVYLKSEVLMREVEANALRMGIRAYRDLSVDIRELVIHSKPTPGTISNHVYPMFTCLGLVDFPNYYLTILIKEVGLQCSLVVLRNKDGKRSLTLEDKVEVIVPTFRGEDEKEVGTDKFTLTPAQLGYVYHQCLIQAALHCLGYRLHHFQLPFKRILPIPIDMARQYGSFKLHPAIQPLGLIVVPVKACFKSNLVDFLFPNIAIKIGIGSKTFTIKVEAQIRFKETYKSSRILTNFLESKIDQEQNHKQDVDKSLNNYDQKNELRFYKDESLLIYSNSNVNECWDGFLKALITL</sequence>
<protein>
    <recommendedName>
        <fullName evidence="3 9">Mediator of RNA polymerase II transcription subunit 14</fullName>
    </recommendedName>
    <alternativeName>
        <fullName evidence="8 9">Mediator complex subunit 14</fullName>
    </alternativeName>
</protein>
<comment type="subcellular location">
    <subcellularLocation>
        <location evidence="1 9">Nucleus</location>
    </subcellularLocation>
</comment>
<dbReference type="GO" id="GO:0070847">
    <property type="term" value="C:core mediator complex"/>
    <property type="evidence" value="ECO:0007669"/>
    <property type="project" value="TreeGrafter"/>
</dbReference>
<evidence type="ECO:0000313" key="13">
    <source>
        <dbReference type="Proteomes" id="UP000886653"/>
    </source>
</evidence>
<feature type="compositionally biased region" description="Low complexity" evidence="10">
    <location>
        <begin position="27"/>
        <end position="43"/>
    </location>
</feature>
<accession>A0A9P6TBL9</accession>
<name>A0A9P6TBL9_9BASI</name>
<dbReference type="PANTHER" id="PTHR12809:SF2">
    <property type="entry name" value="MEDIATOR OF RNA POLYMERASE II TRANSCRIPTION SUBUNIT 14"/>
    <property type="match status" value="1"/>
</dbReference>
<dbReference type="EMBL" id="MU167289">
    <property type="protein sequence ID" value="KAG0144758.1"/>
    <property type="molecule type" value="Genomic_DNA"/>
</dbReference>
<evidence type="ECO:0000256" key="9">
    <source>
        <dbReference type="RuleBase" id="RU365082"/>
    </source>
</evidence>
<feature type="compositionally biased region" description="Pro residues" evidence="10">
    <location>
        <begin position="68"/>
        <end position="81"/>
    </location>
</feature>
<evidence type="ECO:0000313" key="12">
    <source>
        <dbReference type="EMBL" id="KAG0144758.1"/>
    </source>
</evidence>
<proteinExistence type="inferred from homology"/>